<feature type="compositionally biased region" description="Basic residues" evidence="1">
    <location>
        <begin position="31"/>
        <end position="41"/>
    </location>
</feature>
<evidence type="ECO:0000259" key="2">
    <source>
        <dbReference type="PROSITE" id="PS50943"/>
    </source>
</evidence>
<dbReference type="InterPro" id="IPR010982">
    <property type="entry name" value="Lambda_DNA-bd_dom_sf"/>
</dbReference>
<evidence type="ECO:0000256" key="1">
    <source>
        <dbReference type="SAM" id="MobiDB-lite"/>
    </source>
</evidence>
<dbReference type="SMART" id="SM00530">
    <property type="entry name" value="HTH_XRE"/>
    <property type="match status" value="1"/>
</dbReference>
<dbReference type="Gene3D" id="1.10.260.40">
    <property type="entry name" value="lambda repressor-like DNA-binding domains"/>
    <property type="match status" value="1"/>
</dbReference>
<dbReference type="CDD" id="cd00093">
    <property type="entry name" value="HTH_XRE"/>
    <property type="match status" value="1"/>
</dbReference>
<dbReference type="AlphaFoldDB" id="A0A2S6N1B7"/>
<organism evidence="3 4">
    <name type="scientific">Rhodoblastus sphagnicola</name>
    <dbReference type="NCBI Taxonomy" id="333368"/>
    <lineage>
        <taxon>Bacteria</taxon>
        <taxon>Pseudomonadati</taxon>
        <taxon>Pseudomonadota</taxon>
        <taxon>Alphaproteobacteria</taxon>
        <taxon>Hyphomicrobiales</taxon>
        <taxon>Rhodoblastaceae</taxon>
        <taxon>Rhodoblastus</taxon>
    </lineage>
</organism>
<evidence type="ECO:0000313" key="3">
    <source>
        <dbReference type="EMBL" id="PPQ28414.1"/>
    </source>
</evidence>
<proteinExistence type="predicted"/>
<dbReference type="Pfam" id="PF01381">
    <property type="entry name" value="HTH_3"/>
    <property type="match status" value="1"/>
</dbReference>
<feature type="domain" description="HTH cro/C1-type" evidence="2">
    <location>
        <begin position="66"/>
        <end position="120"/>
    </location>
</feature>
<dbReference type="PROSITE" id="PS50943">
    <property type="entry name" value="HTH_CROC1"/>
    <property type="match status" value="1"/>
</dbReference>
<dbReference type="Proteomes" id="UP000239089">
    <property type="component" value="Unassembled WGS sequence"/>
</dbReference>
<feature type="region of interest" description="Disordered" evidence="1">
    <location>
        <begin position="30"/>
        <end position="52"/>
    </location>
</feature>
<reference evidence="3 4" key="1">
    <citation type="journal article" date="2018" name="Arch. Microbiol.">
        <title>New insights into the metabolic potential of the phototrophic purple bacterium Rhodopila globiformis DSM 161(T) from its draft genome sequence and evidence for a vanadium-dependent nitrogenase.</title>
        <authorList>
            <person name="Imhoff J.F."/>
            <person name="Rahn T."/>
            <person name="Kunzel S."/>
            <person name="Neulinger S.C."/>
        </authorList>
    </citation>
    <scope>NUCLEOTIDE SEQUENCE [LARGE SCALE GENOMIC DNA]</scope>
    <source>
        <strain evidence="3 4">DSM 16996</strain>
    </source>
</reference>
<dbReference type="EMBL" id="NHSJ01000109">
    <property type="protein sequence ID" value="PPQ28414.1"/>
    <property type="molecule type" value="Genomic_DNA"/>
</dbReference>
<dbReference type="GO" id="GO:0003677">
    <property type="term" value="F:DNA binding"/>
    <property type="evidence" value="ECO:0007669"/>
    <property type="project" value="InterPro"/>
</dbReference>
<keyword evidence="4" id="KW-1185">Reference proteome</keyword>
<accession>A0A2S6N1B7</accession>
<evidence type="ECO:0000313" key="4">
    <source>
        <dbReference type="Proteomes" id="UP000239089"/>
    </source>
</evidence>
<feature type="compositionally biased region" description="Low complexity" evidence="1">
    <location>
        <begin position="42"/>
        <end position="51"/>
    </location>
</feature>
<sequence>MSRRGMDVTKRSVWRDARIACAESMQTMALRSKRRGGRARPRAGASRMPASENTPRTIDEIVGSRIRARRQELGLCERDLAAALRVTESDIRVYEAGLMRPPASQLLLIAEVLQAPLLEFFDLLNEPPTTAPSSWRAHAPKVGDELARLVSAYLAISDARKREFVLDFVERMGDAG</sequence>
<comment type="caution">
    <text evidence="3">The sequence shown here is derived from an EMBL/GenBank/DDBJ whole genome shotgun (WGS) entry which is preliminary data.</text>
</comment>
<dbReference type="InterPro" id="IPR001387">
    <property type="entry name" value="Cro/C1-type_HTH"/>
</dbReference>
<gene>
    <name evidence="3" type="ORF">CCR94_17805</name>
</gene>
<name>A0A2S6N1B7_9HYPH</name>
<protein>
    <recommendedName>
        <fullName evidence="2">HTH cro/C1-type domain-containing protein</fullName>
    </recommendedName>
</protein>
<dbReference type="SUPFAM" id="SSF47413">
    <property type="entry name" value="lambda repressor-like DNA-binding domains"/>
    <property type="match status" value="1"/>
</dbReference>